<keyword evidence="3" id="KW-1185">Reference proteome</keyword>
<feature type="compositionally biased region" description="Basic and acidic residues" evidence="1">
    <location>
        <begin position="416"/>
        <end position="447"/>
    </location>
</feature>
<reference evidence="2" key="1">
    <citation type="journal article" date="2023" name="Mol. Phylogenet. Evol.">
        <title>Genome-scale phylogeny and comparative genomics of the fungal order Sordariales.</title>
        <authorList>
            <person name="Hensen N."/>
            <person name="Bonometti L."/>
            <person name="Westerberg I."/>
            <person name="Brannstrom I.O."/>
            <person name="Guillou S."/>
            <person name="Cros-Aarteil S."/>
            <person name="Calhoun S."/>
            <person name="Haridas S."/>
            <person name="Kuo A."/>
            <person name="Mondo S."/>
            <person name="Pangilinan J."/>
            <person name="Riley R."/>
            <person name="LaButti K."/>
            <person name="Andreopoulos B."/>
            <person name="Lipzen A."/>
            <person name="Chen C."/>
            <person name="Yan M."/>
            <person name="Daum C."/>
            <person name="Ng V."/>
            <person name="Clum A."/>
            <person name="Steindorff A."/>
            <person name="Ohm R.A."/>
            <person name="Martin F."/>
            <person name="Silar P."/>
            <person name="Natvig D.O."/>
            <person name="Lalanne C."/>
            <person name="Gautier V."/>
            <person name="Ament-Velasquez S.L."/>
            <person name="Kruys A."/>
            <person name="Hutchinson M.I."/>
            <person name="Powell A.J."/>
            <person name="Barry K."/>
            <person name="Miller A.N."/>
            <person name="Grigoriev I.V."/>
            <person name="Debuchy R."/>
            <person name="Gladieux P."/>
            <person name="Hiltunen Thoren M."/>
            <person name="Johannesson H."/>
        </authorList>
    </citation>
    <scope>NUCLEOTIDE SEQUENCE</scope>
    <source>
        <strain evidence="2">CBS 232.78</strain>
    </source>
</reference>
<evidence type="ECO:0000313" key="3">
    <source>
        <dbReference type="Proteomes" id="UP001285441"/>
    </source>
</evidence>
<dbReference type="GO" id="GO:0032511">
    <property type="term" value="P:late endosome to vacuole transport via multivesicular body sorting pathway"/>
    <property type="evidence" value="ECO:0007669"/>
    <property type="project" value="TreeGrafter"/>
</dbReference>
<dbReference type="GO" id="GO:0005771">
    <property type="term" value="C:multivesicular body"/>
    <property type="evidence" value="ECO:0007669"/>
    <property type="project" value="TreeGrafter"/>
</dbReference>
<dbReference type="GO" id="GO:0006900">
    <property type="term" value="P:vesicle budding from membrane"/>
    <property type="evidence" value="ECO:0007669"/>
    <property type="project" value="TreeGrafter"/>
</dbReference>
<dbReference type="EMBL" id="JAULSW010000002">
    <property type="protein sequence ID" value="KAK3391117.1"/>
    <property type="molecule type" value="Genomic_DNA"/>
</dbReference>
<gene>
    <name evidence="2" type="ORF">B0H63DRAFT_508327</name>
</gene>
<accession>A0AAE0U523</accession>
<protein>
    <submittedName>
        <fullName evidence="2">Snf7-domain-containing protein</fullName>
    </submittedName>
</protein>
<dbReference type="Proteomes" id="UP001285441">
    <property type="component" value="Unassembled WGS sequence"/>
</dbReference>
<dbReference type="InterPro" id="IPR005024">
    <property type="entry name" value="Snf7_fam"/>
</dbReference>
<dbReference type="Gene3D" id="6.10.140.1230">
    <property type="match status" value="1"/>
</dbReference>
<proteinExistence type="predicted"/>
<evidence type="ECO:0000256" key="1">
    <source>
        <dbReference type="SAM" id="MobiDB-lite"/>
    </source>
</evidence>
<organism evidence="2 3">
    <name type="scientific">Podospora didyma</name>
    <dbReference type="NCBI Taxonomy" id="330526"/>
    <lineage>
        <taxon>Eukaryota</taxon>
        <taxon>Fungi</taxon>
        <taxon>Dikarya</taxon>
        <taxon>Ascomycota</taxon>
        <taxon>Pezizomycotina</taxon>
        <taxon>Sordariomycetes</taxon>
        <taxon>Sordariomycetidae</taxon>
        <taxon>Sordariales</taxon>
        <taxon>Podosporaceae</taxon>
        <taxon>Podospora</taxon>
    </lineage>
</organism>
<evidence type="ECO:0000313" key="2">
    <source>
        <dbReference type="EMBL" id="KAK3391117.1"/>
    </source>
</evidence>
<reference evidence="2" key="2">
    <citation type="submission" date="2023-06" db="EMBL/GenBank/DDBJ databases">
        <authorList>
            <consortium name="Lawrence Berkeley National Laboratory"/>
            <person name="Haridas S."/>
            <person name="Hensen N."/>
            <person name="Bonometti L."/>
            <person name="Westerberg I."/>
            <person name="Brannstrom I.O."/>
            <person name="Guillou S."/>
            <person name="Cros-Aarteil S."/>
            <person name="Calhoun S."/>
            <person name="Kuo A."/>
            <person name="Mondo S."/>
            <person name="Pangilinan J."/>
            <person name="Riley R."/>
            <person name="LaButti K."/>
            <person name="Andreopoulos B."/>
            <person name="Lipzen A."/>
            <person name="Chen C."/>
            <person name="Yanf M."/>
            <person name="Daum C."/>
            <person name="Ng V."/>
            <person name="Clum A."/>
            <person name="Steindorff A."/>
            <person name="Ohm R."/>
            <person name="Martin F."/>
            <person name="Silar P."/>
            <person name="Natvig D."/>
            <person name="Lalanne C."/>
            <person name="Gautier V."/>
            <person name="Ament-velasquez S.L."/>
            <person name="Kruys A."/>
            <person name="Hutchinson M.I."/>
            <person name="Powell A.J."/>
            <person name="Barry K."/>
            <person name="Miller A.N."/>
            <person name="Grigoriev I.V."/>
            <person name="Debuchy R."/>
            <person name="Gladieux P."/>
            <person name="Thoren M.H."/>
            <person name="Johannesson H."/>
        </authorList>
    </citation>
    <scope>NUCLEOTIDE SEQUENCE</scope>
    <source>
        <strain evidence="2">CBS 232.78</strain>
    </source>
</reference>
<dbReference type="Pfam" id="PF03357">
    <property type="entry name" value="Snf7"/>
    <property type="match status" value="1"/>
</dbReference>
<dbReference type="GO" id="GO:0000815">
    <property type="term" value="C:ESCRT III complex"/>
    <property type="evidence" value="ECO:0007669"/>
    <property type="project" value="TreeGrafter"/>
</dbReference>
<feature type="region of interest" description="Disordered" evidence="1">
    <location>
        <begin position="416"/>
        <end position="509"/>
    </location>
</feature>
<dbReference type="PANTHER" id="PTHR22761">
    <property type="entry name" value="CHARGED MULTIVESICULAR BODY PROTEIN"/>
    <property type="match status" value="1"/>
</dbReference>
<sequence>MSQLLEYLVENEPAFRKARLPALYSDFQSQRTLNPDGYQANVSAWRRALARIARSGQAPSPRGASPSLLVLQCDEPLLRALESKQYGRPLALPAVVQEALAAHDLVPLRDFLTSQTSIYQRGEGRSWPSVWGVAAWTMRQIGVADLLSWKKGDALPAEQFVVVANVEEMGKRFGEKSGADAGTRLQRTFSKAHFYKTFSDQLADEGRQLHLSETDVDVLLTFLARDKGVILYDGKTVKILSPGAAEQETASALTEEDASIAQLKELLAHLTHQTDLLSKRVEELAAAAKDAVTKKNRIAALAALKSKKLAEATLEKRFATVSQLEEVAAKIEQAADNVQLVKVMASSTEALRSLHAQVGGVEGVEDVVERLREQTEAADEVNTILAESGAVATMADEDEIDDELAALEGEEKRKLEEIERKNAEAEKARKDTEEAKEAEETKKRLEAIEQFAARTQQEMDEKEKQKMEMEKEKEKEKEKEEAEELLAESMLSRMSLDERERSPEMQPAV</sequence>
<name>A0AAE0U523_9PEZI</name>
<dbReference type="PANTHER" id="PTHR22761:SF18">
    <property type="entry name" value="SORTING PROTEIN SNF7 FAMILY PROTEIN, PUTATIVE (AFU_ORTHOLOGUE AFUA_2G16692)-RELATED"/>
    <property type="match status" value="1"/>
</dbReference>
<comment type="caution">
    <text evidence="2">The sequence shown here is derived from an EMBL/GenBank/DDBJ whole genome shotgun (WGS) entry which is preliminary data.</text>
</comment>
<dbReference type="GO" id="GO:0009898">
    <property type="term" value="C:cytoplasmic side of plasma membrane"/>
    <property type="evidence" value="ECO:0007669"/>
    <property type="project" value="TreeGrafter"/>
</dbReference>
<feature type="compositionally biased region" description="Basic and acidic residues" evidence="1">
    <location>
        <begin position="457"/>
        <end position="480"/>
    </location>
</feature>
<dbReference type="AlphaFoldDB" id="A0AAE0U523"/>